<comment type="caution">
    <text evidence="4">The sequence shown here is derived from an EMBL/GenBank/DDBJ whole genome shotgun (WGS) entry which is preliminary data.</text>
</comment>
<dbReference type="GO" id="GO:0000981">
    <property type="term" value="F:DNA-binding transcription factor activity, RNA polymerase II-specific"/>
    <property type="evidence" value="ECO:0007669"/>
    <property type="project" value="InterPro"/>
</dbReference>
<dbReference type="Proteomes" id="UP000241587">
    <property type="component" value="Unassembled WGS sequence"/>
</dbReference>
<dbReference type="EMBL" id="PVEM01000001">
    <property type="protein sequence ID" value="PTD11914.1"/>
    <property type="molecule type" value="Genomic_DNA"/>
</dbReference>
<keyword evidence="5" id="KW-1185">Reference proteome</keyword>
<dbReference type="PROSITE" id="PS50048">
    <property type="entry name" value="ZN2_CY6_FUNGAL_2"/>
    <property type="match status" value="1"/>
</dbReference>
<evidence type="ECO:0000259" key="3">
    <source>
        <dbReference type="PROSITE" id="PS50048"/>
    </source>
</evidence>
<dbReference type="CDD" id="cd00067">
    <property type="entry name" value="GAL4"/>
    <property type="match status" value="1"/>
</dbReference>
<dbReference type="PROSITE" id="PS00463">
    <property type="entry name" value="ZN2_CY6_FUNGAL_1"/>
    <property type="match status" value="1"/>
</dbReference>
<reference evidence="4 5" key="1">
    <citation type="submission" date="2018-02" db="EMBL/GenBank/DDBJ databases">
        <title>Fusarium culmorum secondary metabolites in fungal-bacterial-plant interactions.</title>
        <authorList>
            <person name="Schmidt R."/>
        </authorList>
    </citation>
    <scope>NUCLEOTIDE SEQUENCE [LARGE SCALE GENOMIC DNA]</scope>
    <source>
        <strain evidence="4 5">PV</strain>
    </source>
</reference>
<dbReference type="PANTHER" id="PTHR31668:SF10">
    <property type="entry name" value="ZN(II)2CYS6 TRANSCRIPTION FACTOR (EUROFUNG)"/>
    <property type="match status" value="1"/>
</dbReference>
<name>A0A2T4H7X8_FUSCU</name>
<accession>A0A2T4H7X8</accession>
<feature type="region of interest" description="Disordered" evidence="2">
    <location>
        <begin position="86"/>
        <end position="136"/>
    </location>
</feature>
<proteinExistence type="predicted"/>
<dbReference type="OrthoDB" id="2328572at2759"/>
<evidence type="ECO:0000256" key="2">
    <source>
        <dbReference type="SAM" id="MobiDB-lite"/>
    </source>
</evidence>
<dbReference type="InterPro" id="IPR001138">
    <property type="entry name" value="Zn2Cys6_DnaBD"/>
</dbReference>
<dbReference type="SUPFAM" id="SSF57701">
    <property type="entry name" value="Zn2/Cys6 DNA-binding domain"/>
    <property type="match status" value="1"/>
</dbReference>
<dbReference type="AlphaFoldDB" id="A0A2T4H7X8"/>
<dbReference type="GO" id="GO:0005634">
    <property type="term" value="C:nucleus"/>
    <property type="evidence" value="ECO:0007669"/>
    <property type="project" value="TreeGrafter"/>
</dbReference>
<evidence type="ECO:0000313" key="4">
    <source>
        <dbReference type="EMBL" id="PTD11914.1"/>
    </source>
</evidence>
<dbReference type="InterPro" id="IPR036864">
    <property type="entry name" value="Zn2-C6_fun-type_DNA-bd_sf"/>
</dbReference>
<feature type="domain" description="Zn(2)-C6 fungal-type" evidence="3">
    <location>
        <begin position="54"/>
        <end position="84"/>
    </location>
</feature>
<protein>
    <recommendedName>
        <fullName evidence="3">Zn(2)-C6 fungal-type domain-containing protein</fullName>
    </recommendedName>
</protein>
<feature type="region of interest" description="Disordered" evidence="2">
    <location>
        <begin position="209"/>
        <end position="228"/>
    </location>
</feature>
<dbReference type="InterPro" id="IPR050797">
    <property type="entry name" value="Carb_Metab_Trans_Reg"/>
</dbReference>
<sequence>EQSDIQTHTHTRIHTYSTHTTMFGTWKYDPETDEVQSVRNGFDPVTARSSSHQACDRCHEKKLRCSGDKNGCERCRSNSLRCEYTRSGSKKKSHRKSTDDESVSGSSSRRGGSSSKGSSKHRGHTSRIATSREEAGGALSQFDFSQLSPEDGFDLNLLSGADQNGGYATAGPSGDQYNMQAYGANYQQQWDAAAYSQYGGGQGYSGESWGGYDQSAYSQDPRYHHGGR</sequence>
<feature type="non-terminal residue" evidence="4">
    <location>
        <position position="1"/>
    </location>
</feature>
<evidence type="ECO:0000256" key="1">
    <source>
        <dbReference type="ARBA" id="ARBA00023242"/>
    </source>
</evidence>
<evidence type="ECO:0000313" key="5">
    <source>
        <dbReference type="Proteomes" id="UP000241587"/>
    </source>
</evidence>
<gene>
    <name evidence="4" type="ORF">FCULG_00004413</name>
</gene>
<keyword evidence="1" id="KW-0539">Nucleus</keyword>
<dbReference type="GO" id="GO:0001080">
    <property type="term" value="P:nitrogen catabolite activation of transcription from RNA polymerase II promoter"/>
    <property type="evidence" value="ECO:0007669"/>
    <property type="project" value="TreeGrafter"/>
</dbReference>
<organism evidence="4 5">
    <name type="scientific">Fusarium culmorum</name>
    <dbReference type="NCBI Taxonomy" id="5516"/>
    <lineage>
        <taxon>Eukaryota</taxon>
        <taxon>Fungi</taxon>
        <taxon>Dikarya</taxon>
        <taxon>Ascomycota</taxon>
        <taxon>Pezizomycotina</taxon>
        <taxon>Sordariomycetes</taxon>
        <taxon>Hypocreomycetidae</taxon>
        <taxon>Hypocreales</taxon>
        <taxon>Nectriaceae</taxon>
        <taxon>Fusarium</taxon>
    </lineage>
</organism>
<dbReference type="Pfam" id="PF00172">
    <property type="entry name" value="Zn_clus"/>
    <property type="match status" value="1"/>
</dbReference>
<dbReference type="Gene3D" id="4.10.240.10">
    <property type="entry name" value="Zn(2)-C6 fungal-type DNA-binding domain"/>
    <property type="match status" value="1"/>
</dbReference>
<dbReference type="OMA" id="SQHQACN"/>
<feature type="compositionally biased region" description="Low complexity" evidence="2">
    <location>
        <begin position="104"/>
        <end position="117"/>
    </location>
</feature>
<dbReference type="GO" id="GO:0008270">
    <property type="term" value="F:zinc ion binding"/>
    <property type="evidence" value="ECO:0007669"/>
    <property type="project" value="InterPro"/>
</dbReference>
<dbReference type="SMART" id="SM00066">
    <property type="entry name" value="GAL4"/>
    <property type="match status" value="1"/>
</dbReference>
<dbReference type="PANTHER" id="PTHR31668">
    <property type="entry name" value="GLUCOSE TRANSPORT TRANSCRIPTION REGULATOR RGT1-RELATED-RELATED"/>
    <property type="match status" value="1"/>
</dbReference>